<dbReference type="Gene3D" id="3.30.40.10">
    <property type="entry name" value="Zinc/RING finger domain, C3HC4 (zinc finger)"/>
    <property type="match status" value="1"/>
</dbReference>
<keyword evidence="8" id="KW-0175">Coiled coil</keyword>
<keyword evidence="1" id="KW-0479">Metal-binding</keyword>
<dbReference type="InterPro" id="IPR013083">
    <property type="entry name" value="Znf_RING/FYVE/PHD"/>
</dbReference>
<name>A0ABM3GD39_NEOLC</name>
<dbReference type="CDD" id="cd06714">
    <property type="entry name" value="PDZ_RIM-like"/>
    <property type="match status" value="1"/>
</dbReference>
<dbReference type="InterPro" id="IPR000008">
    <property type="entry name" value="C2_dom"/>
</dbReference>
<dbReference type="InterPro" id="IPR001478">
    <property type="entry name" value="PDZ"/>
</dbReference>
<accession>A0ABM3GD39</accession>
<feature type="region of interest" description="Disordered" evidence="9">
    <location>
        <begin position="671"/>
        <end position="693"/>
    </location>
</feature>
<keyword evidence="5" id="KW-0770">Synapse</keyword>
<protein>
    <submittedName>
        <fullName evidence="15">Regulating synaptic membrane exocytosis protein 2 isoform X13</fullName>
    </submittedName>
</protein>
<evidence type="ECO:0000256" key="4">
    <source>
        <dbReference type="ARBA" id="ARBA00022833"/>
    </source>
</evidence>
<feature type="domain" description="PDZ" evidence="11">
    <location>
        <begin position="513"/>
        <end position="606"/>
    </location>
</feature>
<feature type="compositionally biased region" description="Low complexity" evidence="9">
    <location>
        <begin position="1223"/>
        <end position="1232"/>
    </location>
</feature>
<feature type="region of interest" description="Disordered" evidence="9">
    <location>
        <begin position="840"/>
        <end position="944"/>
    </location>
</feature>
<evidence type="ECO:0000256" key="6">
    <source>
        <dbReference type="ARBA" id="ARBA00034103"/>
    </source>
</evidence>
<dbReference type="InterPro" id="IPR054386">
    <property type="entry name" value="RIM_Znf"/>
</dbReference>
<dbReference type="Gene3D" id="2.30.42.10">
    <property type="match status" value="1"/>
</dbReference>
<reference evidence="15" key="1">
    <citation type="submission" date="2025-08" db="UniProtKB">
        <authorList>
            <consortium name="RefSeq"/>
        </authorList>
    </citation>
    <scope>IDENTIFICATION</scope>
    <source>
        <tissue evidence="15">Thorax and Abdomen</tissue>
    </source>
</reference>
<keyword evidence="3 7" id="KW-0863">Zinc-finger</keyword>
<dbReference type="PROSITE" id="PS50916">
    <property type="entry name" value="RABBD"/>
    <property type="match status" value="1"/>
</dbReference>
<evidence type="ECO:0000256" key="9">
    <source>
        <dbReference type="SAM" id="MobiDB-lite"/>
    </source>
</evidence>
<dbReference type="InterPro" id="IPR017455">
    <property type="entry name" value="Znf_FYVE-rel"/>
</dbReference>
<evidence type="ECO:0000259" key="12">
    <source>
        <dbReference type="PROSITE" id="PS50178"/>
    </source>
</evidence>
<dbReference type="Pfam" id="PF22601">
    <property type="entry name" value="RIM2a_ZnF"/>
    <property type="match status" value="1"/>
</dbReference>
<feature type="region of interest" description="Disordered" evidence="9">
    <location>
        <begin position="191"/>
        <end position="223"/>
    </location>
</feature>
<keyword evidence="14" id="KW-1185">Reference proteome</keyword>
<feature type="region of interest" description="Disordered" evidence="9">
    <location>
        <begin position="611"/>
        <end position="632"/>
    </location>
</feature>
<keyword evidence="4" id="KW-0862">Zinc</keyword>
<feature type="domain" description="C2" evidence="10">
    <location>
        <begin position="1364"/>
        <end position="1483"/>
    </location>
</feature>
<organism evidence="14 15">
    <name type="scientific">Neodiprion lecontei</name>
    <name type="common">Redheaded pine sawfly</name>
    <dbReference type="NCBI Taxonomy" id="441921"/>
    <lineage>
        <taxon>Eukaryota</taxon>
        <taxon>Metazoa</taxon>
        <taxon>Ecdysozoa</taxon>
        <taxon>Arthropoda</taxon>
        <taxon>Hexapoda</taxon>
        <taxon>Insecta</taxon>
        <taxon>Pterygota</taxon>
        <taxon>Neoptera</taxon>
        <taxon>Endopterygota</taxon>
        <taxon>Hymenoptera</taxon>
        <taxon>Tenthredinoidea</taxon>
        <taxon>Diprionidae</taxon>
        <taxon>Diprioninae</taxon>
        <taxon>Neodiprion</taxon>
    </lineage>
</organism>
<dbReference type="Pfam" id="PF00168">
    <property type="entry name" value="C2"/>
    <property type="match status" value="2"/>
</dbReference>
<dbReference type="Gene3D" id="2.60.40.150">
    <property type="entry name" value="C2 domain"/>
    <property type="match status" value="2"/>
</dbReference>
<feature type="domain" description="FYVE-type" evidence="12">
    <location>
        <begin position="68"/>
        <end position="118"/>
    </location>
</feature>
<feature type="compositionally biased region" description="Basic and acidic residues" evidence="9">
    <location>
        <begin position="404"/>
        <end position="415"/>
    </location>
</feature>
<feature type="compositionally biased region" description="Basic and acidic residues" evidence="9">
    <location>
        <begin position="158"/>
        <end position="176"/>
    </location>
</feature>
<evidence type="ECO:0000256" key="2">
    <source>
        <dbReference type="ARBA" id="ARBA00022737"/>
    </source>
</evidence>
<feature type="region of interest" description="Disordered" evidence="9">
    <location>
        <begin position="1100"/>
        <end position="1313"/>
    </location>
</feature>
<evidence type="ECO:0000256" key="3">
    <source>
        <dbReference type="ARBA" id="ARBA00022771"/>
    </source>
</evidence>
<dbReference type="InterPro" id="IPR035892">
    <property type="entry name" value="C2_domain_sf"/>
</dbReference>
<feature type="region of interest" description="Disordered" evidence="9">
    <location>
        <begin position="956"/>
        <end position="1029"/>
    </location>
</feature>
<evidence type="ECO:0000259" key="11">
    <source>
        <dbReference type="PROSITE" id="PS50106"/>
    </source>
</evidence>
<feature type="compositionally biased region" description="Basic residues" evidence="9">
    <location>
        <begin position="1100"/>
        <end position="1110"/>
    </location>
</feature>
<evidence type="ECO:0000259" key="13">
    <source>
        <dbReference type="PROSITE" id="PS50916"/>
    </source>
</evidence>
<feature type="compositionally biased region" description="Basic and acidic residues" evidence="9">
    <location>
        <begin position="422"/>
        <end position="437"/>
    </location>
</feature>
<feature type="region of interest" description="Disordered" evidence="9">
    <location>
        <begin position="294"/>
        <end position="498"/>
    </location>
</feature>
<dbReference type="SUPFAM" id="SSF50156">
    <property type="entry name" value="PDZ domain-like"/>
    <property type="match status" value="1"/>
</dbReference>
<evidence type="ECO:0000313" key="15">
    <source>
        <dbReference type="RefSeq" id="XP_046598188.1"/>
    </source>
</evidence>
<feature type="compositionally biased region" description="Basic and acidic residues" evidence="9">
    <location>
        <begin position="868"/>
        <end position="877"/>
    </location>
</feature>
<evidence type="ECO:0000256" key="5">
    <source>
        <dbReference type="ARBA" id="ARBA00023018"/>
    </source>
</evidence>
<dbReference type="InterPro" id="IPR039032">
    <property type="entry name" value="Rim-like"/>
</dbReference>
<evidence type="ECO:0000259" key="10">
    <source>
        <dbReference type="PROSITE" id="PS50004"/>
    </source>
</evidence>
<dbReference type="InterPro" id="IPR011011">
    <property type="entry name" value="Znf_FYVE_PHD"/>
</dbReference>
<gene>
    <name evidence="15" type="primary">LOC107220576</name>
</gene>
<dbReference type="SUPFAM" id="SSF49562">
    <property type="entry name" value="C2 domain (Calcium/lipid-binding domain, CaLB)"/>
    <property type="match status" value="2"/>
</dbReference>
<feature type="compositionally biased region" description="Polar residues" evidence="9">
    <location>
        <begin position="1130"/>
        <end position="1141"/>
    </location>
</feature>
<feature type="compositionally biased region" description="Low complexity" evidence="9">
    <location>
        <begin position="845"/>
        <end position="854"/>
    </location>
</feature>
<comment type="subcellular location">
    <subcellularLocation>
        <location evidence="6">Synapse</location>
    </subcellularLocation>
</comment>
<keyword evidence="2" id="KW-0677">Repeat</keyword>
<feature type="region of interest" description="Disordered" evidence="9">
    <location>
        <begin position="153"/>
        <end position="176"/>
    </location>
</feature>
<feature type="compositionally biased region" description="Polar residues" evidence="9">
    <location>
        <begin position="1170"/>
        <end position="1185"/>
    </location>
</feature>
<feature type="compositionally biased region" description="Polar residues" evidence="9">
    <location>
        <begin position="1281"/>
        <end position="1311"/>
    </location>
</feature>
<proteinExistence type="predicted"/>
<dbReference type="SMART" id="SM00228">
    <property type="entry name" value="PDZ"/>
    <property type="match status" value="1"/>
</dbReference>
<dbReference type="CDD" id="cd04028">
    <property type="entry name" value="C2B_RIM1alpha"/>
    <property type="match status" value="1"/>
</dbReference>
<feature type="compositionally biased region" description="Basic and acidic residues" evidence="9">
    <location>
        <begin position="1142"/>
        <end position="1151"/>
    </location>
</feature>
<dbReference type="PROSITE" id="PS50106">
    <property type="entry name" value="PDZ"/>
    <property type="match status" value="1"/>
</dbReference>
<feature type="compositionally biased region" description="Polar residues" evidence="9">
    <location>
        <begin position="1011"/>
        <end position="1021"/>
    </location>
</feature>
<feature type="coiled-coil region" evidence="8">
    <location>
        <begin position="22"/>
        <end position="56"/>
    </location>
</feature>
<dbReference type="SUPFAM" id="SSF57903">
    <property type="entry name" value="FYVE/PHD zinc finger"/>
    <property type="match status" value="1"/>
</dbReference>
<evidence type="ECO:0000256" key="7">
    <source>
        <dbReference type="PROSITE-ProRule" id="PRU00091"/>
    </source>
</evidence>
<evidence type="ECO:0000256" key="1">
    <source>
        <dbReference type="ARBA" id="ARBA00022723"/>
    </source>
</evidence>
<sequence>MADLPDMSHLTPEERRIIESVMMRQKQEEERENEIMRRKQDEVQVLEETIRARSEQHKKAGVELDATCHICLKTKFADGVGHICNYCNIRCCARCGGKVTLRSTKVIWVCILCRKKQELLSKTGQWMTKSGLGAADTAMLRRMQEDMQGVGLTSHVEQTQDKRPKLEKAHSAAEKENLPLLQRSGSLLRRQYSQQEQVPGRRMSTSDSGVEMSVSPHARSLPTPHVVVGSYGMQQTPRHPAAFPEDDPSLYRGELDGLMRQQAQTYQKQRQIYQEQNSDLVMIYGHPQAVEPSRVIQQHPQHPQHPQHHMPQHQVSGSHPGGQGPTSGVQPGVQPQRSFSSSEEELRSTPECASDEPDESEKGKGYSYETGGPTSLSSGVRRFGPHNGHTRTTSTVIGHNGHHPPREPRKEESTLVRRSFRRSGDEWSADSRRFTERRGKKTVRFDGGTNVVGHEEDWSWEADRQGSQDSATKDSGIDTSSTFTSSEDSNRGDLPKHPLLWQVSSDGQKMIGHMILRKSQGAGSGSSSSILGLKVVGGKLLENGSRGALIEKVKKGSTADLEGQLRPGDEVIEWNGRSLQAKSYQEVYDIIAESRQEPQVELIVSRSLGTAPTNLPGPTSASVPAKTTTRRGATQAQWRQKHDLVGTGSQAYHKELYDTRGEKPSVLVTSPGSPDLHAQGRNRHARHSGGNANVGGRLQVKLGFDTTGLQLIVTLVCAAGLTPRGNGQPRNPYAKIFLLPDKSEKSKRRTKTLANTNDPKWNQTFVYSGVRRSELRQRALEVTVWDYVRYGANDFLGEAVLELEVSALDQEPEWHYLVAHEEHRHTGHYQDTADEMVTTPVDCHLSPPSTTSRLSDSDTSECDITDYDVSREQRRGVDGASISSIGSSSRFHNMSSVYKRHYSSPPPERELSVEGEHRSRRDMSPQGHKRAALMLSRDQQPASISDYHQYRKDDTTHRGAMGHRSHSAAPMDSPSVHYRGRSQSPTGHHRSLSPPEHRTVPYSHGYGSRFGSRSATATPTGSPKKRQLPQIPANLHAALKERVTQDLEERTKFIKHRTRQFHTTYRSTGMGGWERHYSGLSDSDLPSMRQDPLTISNVHPHRIHHRPRRHLSPDKDVLGDFGDSDMESIGSVTSSALSTQSERPRGSRGRIDYVPSNPYEASSRHGVTGNGHSSKRGQFTRSFSNADVPPDEKVVNFLSPDGSLSDTAVSLHVEDTSRRGRKSSPGSKSGSGSSSGGGSAVQYQSSGLGKKSNSTSQLSATESGGGCIGAHGGGLSRKRNSTPSSIQRSQEVVPTYQRLGSSRPQGASSVTSDIAGSLNSISSSEGSSWSPGLRMASEGGQLSDFIGGLGPGQLVGRQVLGAPSLGEIQLSMCYTKGYLEVEVIRARYLQGRQGNKVIPAPYVKVYLVSGKKCIAKMKTATARKTLEPLYQQQLAFRENFQGCILQVTVWGDYGRIEGKKVFMGVAQIMLDDLDLSNIVIGWYKLFGTTSLVSGPPSLGLSRRSSAASLESLKL</sequence>
<dbReference type="PROSITE" id="PS50178">
    <property type="entry name" value="ZF_FYVE"/>
    <property type="match status" value="1"/>
</dbReference>
<evidence type="ECO:0000256" key="8">
    <source>
        <dbReference type="SAM" id="Coils"/>
    </source>
</evidence>
<dbReference type="GeneID" id="107220576"/>
<feature type="compositionally biased region" description="Polar residues" evidence="9">
    <location>
        <begin position="1241"/>
        <end position="1262"/>
    </location>
</feature>
<dbReference type="Proteomes" id="UP000829291">
    <property type="component" value="Chromosome 5"/>
</dbReference>
<dbReference type="InterPro" id="IPR036034">
    <property type="entry name" value="PDZ_sf"/>
</dbReference>
<feature type="compositionally biased region" description="Polar residues" evidence="9">
    <location>
        <begin position="326"/>
        <end position="339"/>
    </location>
</feature>
<dbReference type="PROSITE" id="PS50004">
    <property type="entry name" value="C2"/>
    <property type="match status" value="2"/>
</dbReference>
<dbReference type="SMART" id="SM00239">
    <property type="entry name" value="C2"/>
    <property type="match status" value="2"/>
</dbReference>
<feature type="compositionally biased region" description="Basic and acidic residues" evidence="9">
    <location>
        <begin position="907"/>
        <end position="923"/>
    </location>
</feature>
<dbReference type="PANTHER" id="PTHR12157">
    <property type="entry name" value="REGULATING SYNAPTIC MEMBRANE EXOCYTOSIS PROTEIN"/>
    <property type="match status" value="1"/>
</dbReference>
<feature type="compositionally biased region" description="Gly residues" evidence="9">
    <location>
        <begin position="1263"/>
        <end position="1275"/>
    </location>
</feature>
<feature type="domain" description="C2" evidence="10">
    <location>
        <begin position="694"/>
        <end position="819"/>
    </location>
</feature>
<dbReference type="InterPro" id="IPR010911">
    <property type="entry name" value="Rab_BD"/>
</dbReference>
<feature type="compositionally biased region" description="Basic and acidic residues" evidence="9">
    <location>
        <begin position="453"/>
        <end position="476"/>
    </location>
</feature>
<feature type="domain" description="RabBD" evidence="13">
    <location>
        <begin position="4"/>
        <end position="130"/>
    </location>
</feature>
<dbReference type="PANTHER" id="PTHR12157:SF21">
    <property type="entry name" value="RAB3 INTERACTING MOLECULE, ISOFORM F"/>
    <property type="match status" value="1"/>
</dbReference>
<dbReference type="CDD" id="cd04031">
    <property type="entry name" value="C2A_RIM1alpha"/>
    <property type="match status" value="1"/>
</dbReference>
<dbReference type="Pfam" id="PF00595">
    <property type="entry name" value="PDZ"/>
    <property type="match status" value="1"/>
</dbReference>
<dbReference type="RefSeq" id="XP_046598188.1">
    <property type="nucleotide sequence ID" value="XM_046742232.1"/>
</dbReference>
<evidence type="ECO:0000313" key="14">
    <source>
        <dbReference type="Proteomes" id="UP000829291"/>
    </source>
</evidence>